<reference evidence="10 11" key="1">
    <citation type="submission" date="2023-10" db="EMBL/GenBank/DDBJ databases">
        <title>Rubellicoccus peritrichatus gen. nov., sp. nov., isolated from an algae of coral reef tank.</title>
        <authorList>
            <person name="Luo J."/>
        </authorList>
    </citation>
    <scope>NUCLEOTIDE SEQUENCE [LARGE SCALE GENOMIC DNA]</scope>
    <source>
        <strain evidence="10 11">CR14</strain>
    </source>
</reference>
<dbReference type="NCBIfam" id="TIGR02135">
    <property type="entry name" value="phoU_full"/>
    <property type="match status" value="1"/>
</dbReference>
<dbReference type="GO" id="GO:0005737">
    <property type="term" value="C:cytoplasm"/>
    <property type="evidence" value="ECO:0007669"/>
    <property type="project" value="UniProtKB-SubCell"/>
</dbReference>
<name>A0AAQ3QSC0_9BACT</name>
<evidence type="ECO:0000256" key="3">
    <source>
        <dbReference type="ARBA" id="ARBA00011738"/>
    </source>
</evidence>
<gene>
    <name evidence="10" type="primary">phoU</name>
    <name evidence="10" type="ORF">RZN69_04045</name>
</gene>
<dbReference type="EMBL" id="CP136920">
    <property type="protein sequence ID" value="WOO42248.1"/>
    <property type="molecule type" value="Genomic_DNA"/>
</dbReference>
<dbReference type="KEGG" id="puo:RZN69_04045"/>
<keyword evidence="11" id="KW-1185">Reference proteome</keyword>
<dbReference type="InterPro" id="IPR028366">
    <property type="entry name" value="PhoU"/>
</dbReference>
<dbReference type="GO" id="GO:0006817">
    <property type="term" value="P:phosphate ion transport"/>
    <property type="evidence" value="ECO:0007669"/>
    <property type="project" value="UniProtKB-KW"/>
</dbReference>
<feature type="domain" description="PhoU" evidence="9">
    <location>
        <begin position="17"/>
        <end position="103"/>
    </location>
</feature>
<dbReference type="InterPro" id="IPR038078">
    <property type="entry name" value="PhoU-like_sf"/>
</dbReference>
<dbReference type="Proteomes" id="UP001304300">
    <property type="component" value="Chromosome"/>
</dbReference>
<dbReference type="GO" id="GO:0030643">
    <property type="term" value="P:intracellular phosphate ion homeostasis"/>
    <property type="evidence" value="ECO:0007669"/>
    <property type="project" value="InterPro"/>
</dbReference>
<accession>A0AAQ3QSC0</accession>
<dbReference type="FunFam" id="1.20.58.220:FF:000004">
    <property type="entry name" value="Phosphate-specific transport system accessory protein PhoU"/>
    <property type="match status" value="1"/>
</dbReference>
<evidence type="ECO:0000259" key="9">
    <source>
        <dbReference type="Pfam" id="PF01895"/>
    </source>
</evidence>
<evidence type="ECO:0000256" key="1">
    <source>
        <dbReference type="ARBA" id="ARBA00004496"/>
    </source>
</evidence>
<evidence type="ECO:0000256" key="8">
    <source>
        <dbReference type="PIRNR" id="PIRNR003107"/>
    </source>
</evidence>
<organism evidence="10 11">
    <name type="scientific">Rubellicoccus peritrichatus</name>
    <dbReference type="NCBI Taxonomy" id="3080537"/>
    <lineage>
        <taxon>Bacteria</taxon>
        <taxon>Pseudomonadati</taxon>
        <taxon>Verrucomicrobiota</taxon>
        <taxon>Opitutia</taxon>
        <taxon>Puniceicoccales</taxon>
        <taxon>Cerasicoccaceae</taxon>
        <taxon>Rubellicoccus</taxon>
    </lineage>
</organism>
<dbReference type="AlphaFoldDB" id="A0AAQ3QSC0"/>
<dbReference type="PANTHER" id="PTHR42930:SF3">
    <property type="entry name" value="PHOSPHATE-SPECIFIC TRANSPORT SYSTEM ACCESSORY PROTEIN PHOU"/>
    <property type="match status" value="1"/>
</dbReference>
<evidence type="ECO:0000256" key="7">
    <source>
        <dbReference type="ARBA" id="ARBA00056181"/>
    </source>
</evidence>
<sequence length="226" mass="25592">MNPYFQGELNDVRSKLVLMGEKSIEIVRLALEALVTEETELAKQVIEMDDEIDLLEKQIDSDCIRYISLRAPVASDLRLLAVSMKACHDLERVGDEASSVSKRAIRLMRFGPINDLFGIKPMGDLVVKQLREALNSFINEDLKKAFQVPLKDRKVDDINRDNFQILTDMVKSNPNSVDQAFELIFISKSLERIGDHATNIAEDVIFLLEGDDIRHTDVTKRSAEST</sequence>
<protein>
    <recommendedName>
        <fullName evidence="8">Phosphate-specific transport system accessory protein PhoU</fullName>
    </recommendedName>
</protein>
<evidence type="ECO:0000256" key="6">
    <source>
        <dbReference type="ARBA" id="ARBA00022592"/>
    </source>
</evidence>
<dbReference type="InterPro" id="IPR026022">
    <property type="entry name" value="PhoU_dom"/>
</dbReference>
<evidence type="ECO:0000313" key="11">
    <source>
        <dbReference type="Proteomes" id="UP001304300"/>
    </source>
</evidence>
<comment type="function">
    <text evidence="7 8">Plays a role in the regulation of phosphate uptake.</text>
</comment>
<dbReference type="Gene3D" id="1.20.58.220">
    <property type="entry name" value="Phosphate transport system protein phou homolog 2, domain 2"/>
    <property type="match status" value="2"/>
</dbReference>
<dbReference type="PIRSF" id="PIRSF003107">
    <property type="entry name" value="PhoU"/>
    <property type="match status" value="1"/>
</dbReference>
<feature type="domain" description="PhoU" evidence="9">
    <location>
        <begin position="120"/>
        <end position="204"/>
    </location>
</feature>
<dbReference type="GO" id="GO:0045936">
    <property type="term" value="P:negative regulation of phosphate metabolic process"/>
    <property type="evidence" value="ECO:0007669"/>
    <property type="project" value="InterPro"/>
</dbReference>
<dbReference type="RefSeq" id="WP_317834755.1">
    <property type="nucleotide sequence ID" value="NZ_CP136920.1"/>
</dbReference>
<comment type="subunit">
    <text evidence="3 8">Homodimer.</text>
</comment>
<proteinExistence type="inferred from homology"/>
<evidence type="ECO:0000256" key="5">
    <source>
        <dbReference type="ARBA" id="ARBA00022490"/>
    </source>
</evidence>
<keyword evidence="5 8" id="KW-0963">Cytoplasm</keyword>
<keyword evidence="6 8" id="KW-0592">Phosphate transport</keyword>
<keyword evidence="4 8" id="KW-0813">Transport</keyword>
<evidence type="ECO:0000256" key="2">
    <source>
        <dbReference type="ARBA" id="ARBA00008107"/>
    </source>
</evidence>
<comment type="similarity">
    <text evidence="2 8">Belongs to the PhoU family.</text>
</comment>
<dbReference type="Pfam" id="PF01895">
    <property type="entry name" value="PhoU"/>
    <property type="match status" value="2"/>
</dbReference>
<dbReference type="SUPFAM" id="SSF109755">
    <property type="entry name" value="PhoU-like"/>
    <property type="match status" value="1"/>
</dbReference>
<evidence type="ECO:0000256" key="4">
    <source>
        <dbReference type="ARBA" id="ARBA00022448"/>
    </source>
</evidence>
<dbReference type="PANTHER" id="PTHR42930">
    <property type="entry name" value="PHOSPHATE-SPECIFIC TRANSPORT SYSTEM ACCESSORY PROTEIN PHOU"/>
    <property type="match status" value="1"/>
</dbReference>
<evidence type="ECO:0000313" key="10">
    <source>
        <dbReference type="EMBL" id="WOO42248.1"/>
    </source>
</evidence>
<comment type="subcellular location">
    <subcellularLocation>
        <location evidence="1 8">Cytoplasm</location>
    </subcellularLocation>
</comment>